<dbReference type="EMBL" id="BAABGL010000006">
    <property type="protein sequence ID" value="GAA4389131.1"/>
    <property type="molecule type" value="Genomic_DNA"/>
</dbReference>
<comment type="caution">
    <text evidence="2">The sequence shown here is derived from an EMBL/GenBank/DDBJ whole genome shotgun (WGS) entry which is preliminary data.</text>
</comment>
<dbReference type="Gene3D" id="3.40.50.300">
    <property type="entry name" value="P-loop containing nucleotide triphosphate hydrolases"/>
    <property type="match status" value="1"/>
</dbReference>
<protein>
    <recommendedName>
        <fullName evidence="1">ATPase AAA-type core domain-containing protein</fullName>
    </recommendedName>
</protein>
<dbReference type="SUPFAM" id="SSF52540">
    <property type="entry name" value="P-loop containing nucleoside triphosphate hydrolases"/>
    <property type="match status" value="1"/>
</dbReference>
<name>A0ABP8JDL7_9MICO</name>
<sequence>MRVRQFRLERYRSILKSEGMDLRTMTVLVGPNNEGKSNILRGLVVGLRAISDIGKGAPYPARGRGRRDDWDFETYTWESDIPDSVRSAKPNSATVLEFDFELNDDEIEEFKERTKSANNGTLKVRLRLYRGRREMQIIKQGPGSKKINEKKVAIAKFISDQVRVQYIPASRPAFESVSLMRAEVGSRLAALESDQEYRKALEVVLERRKDALSPLGTSVTDALRRFLPNVESVEIEPSGRDYFGVNPWAWTEFDFMVDDGVKTPLASKGDGVQSLAAISLAHSLAQANNKSDLILAVEEPEAHLHPSAVHELRAVLDEIAHDQQVVITTHSPLLVSRGDVAGNVIIRQNRAVQAGSLGQIRDILGVRIEDNLQSASVALLVEGLSDKRIIQTLLAGESPIIQSALTDGALRIEITTGASNVAYQFRHFYDSVCRVHVLLDSDAAGRKALEALEKEHGFSHLDATMVRVVDMNDSEVEDLLDEAFLGPDILARFNVTLDPAHTHPQKKFKLRMQDYFAGSGQGWTKAIEDDLKTLVADAVERDPVAALRADRRGPLDALVREIESKLEGS</sequence>
<dbReference type="InterPro" id="IPR003959">
    <property type="entry name" value="ATPase_AAA_core"/>
</dbReference>
<keyword evidence="3" id="KW-1185">Reference proteome</keyword>
<dbReference type="InterPro" id="IPR027417">
    <property type="entry name" value="P-loop_NTPase"/>
</dbReference>
<gene>
    <name evidence="2" type="ORF">GCM10023167_14580</name>
</gene>
<proteinExistence type="predicted"/>
<evidence type="ECO:0000259" key="1">
    <source>
        <dbReference type="Pfam" id="PF13304"/>
    </source>
</evidence>
<dbReference type="PANTHER" id="PTHR43581">
    <property type="entry name" value="ATP/GTP PHOSPHATASE"/>
    <property type="match status" value="1"/>
</dbReference>
<evidence type="ECO:0000313" key="3">
    <source>
        <dbReference type="Proteomes" id="UP001500642"/>
    </source>
</evidence>
<dbReference type="Pfam" id="PF13304">
    <property type="entry name" value="AAA_21"/>
    <property type="match status" value="1"/>
</dbReference>
<evidence type="ECO:0000313" key="2">
    <source>
        <dbReference type="EMBL" id="GAA4389131.1"/>
    </source>
</evidence>
<feature type="domain" description="ATPase AAA-type core" evidence="1">
    <location>
        <begin position="25"/>
        <end position="336"/>
    </location>
</feature>
<accession>A0ABP8JDL7</accession>
<reference evidence="3" key="1">
    <citation type="journal article" date="2019" name="Int. J. Syst. Evol. Microbiol.">
        <title>The Global Catalogue of Microorganisms (GCM) 10K type strain sequencing project: providing services to taxonomists for standard genome sequencing and annotation.</title>
        <authorList>
            <consortium name="The Broad Institute Genomics Platform"/>
            <consortium name="The Broad Institute Genome Sequencing Center for Infectious Disease"/>
            <person name="Wu L."/>
            <person name="Ma J."/>
        </authorList>
    </citation>
    <scope>NUCLEOTIDE SEQUENCE [LARGE SCALE GENOMIC DNA]</scope>
    <source>
        <strain evidence="3">JCM 17808</strain>
    </source>
</reference>
<dbReference type="InterPro" id="IPR051396">
    <property type="entry name" value="Bact_Antivir_Def_Nuclease"/>
</dbReference>
<dbReference type="PANTHER" id="PTHR43581:SF4">
    <property type="entry name" value="ATP_GTP PHOSPHATASE"/>
    <property type="match status" value="1"/>
</dbReference>
<dbReference type="Proteomes" id="UP001500642">
    <property type="component" value="Unassembled WGS sequence"/>
</dbReference>
<organism evidence="2 3">
    <name type="scientific">Brevibacterium pityocampae</name>
    <dbReference type="NCBI Taxonomy" id="506594"/>
    <lineage>
        <taxon>Bacteria</taxon>
        <taxon>Bacillati</taxon>
        <taxon>Actinomycetota</taxon>
        <taxon>Actinomycetes</taxon>
        <taxon>Micrococcales</taxon>
        <taxon>Brevibacteriaceae</taxon>
        <taxon>Brevibacterium</taxon>
    </lineage>
</organism>